<sequence length="187" mass="20800">MTGLMSFSPKKAYFRCEDNTFSSSFVSFSFSNLPNSSGLLFCVEIFKELSFLWMFNISLRYCSSWKSNWSVKILSKDEVLDNIFCLSKQTSSRVSIFKHSLESNECFIASSTSKCTSSFCTLNFSLQLSTSIITFAVFMNGLPGIRDTSMSSSISMTTKSTGNVNLSTITRTSSTTPYGYLMDLSAS</sequence>
<proteinExistence type="predicted"/>
<reference evidence="1 2" key="1">
    <citation type="submission" date="2024-08" db="EMBL/GenBank/DDBJ databases">
        <title>Insights into the chromosomal genome structure of Flemingia macrophylla.</title>
        <authorList>
            <person name="Ding Y."/>
            <person name="Zhao Y."/>
            <person name="Bi W."/>
            <person name="Wu M."/>
            <person name="Zhao G."/>
            <person name="Gong Y."/>
            <person name="Li W."/>
            <person name="Zhang P."/>
        </authorList>
    </citation>
    <scope>NUCLEOTIDE SEQUENCE [LARGE SCALE GENOMIC DNA]</scope>
    <source>
        <strain evidence="1">DYQJB</strain>
        <tissue evidence="1">Leaf</tissue>
    </source>
</reference>
<protein>
    <submittedName>
        <fullName evidence="1">Uncharacterized protein</fullName>
    </submittedName>
</protein>
<dbReference type="Proteomes" id="UP001603857">
    <property type="component" value="Unassembled WGS sequence"/>
</dbReference>
<keyword evidence="2" id="KW-1185">Reference proteome</keyword>
<dbReference type="AlphaFoldDB" id="A0ABD1LS10"/>
<evidence type="ECO:0000313" key="2">
    <source>
        <dbReference type="Proteomes" id="UP001603857"/>
    </source>
</evidence>
<comment type="caution">
    <text evidence="1">The sequence shown here is derived from an EMBL/GenBank/DDBJ whole genome shotgun (WGS) entry which is preliminary data.</text>
</comment>
<evidence type="ECO:0000313" key="1">
    <source>
        <dbReference type="EMBL" id="KAL2326103.1"/>
    </source>
</evidence>
<name>A0ABD1LS10_9FABA</name>
<gene>
    <name evidence="1" type="ORF">Fmac_025161</name>
</gene>
<dbReference type="EMBL" id="JBGMDY010000008">
    <property type="protein sequence ID" value="KAL2326103.1"/>
    <property type="molecule type" value="Genomic_DNA"/>
</dbReference>
<accession>A0ABD1LS10</accession>
<organism evidence="1 2">
    <name type="scientific">Flemingia macrophylla</name>
    <dbReference type="NCBI Taxonomy" id="520843"/>
    <lineage>
        <taxon>Eukaryota</taxon>
        <taxon>Viridiplantae</taxon>
        <taxon>Streptophyta</taxon>
        <taxon>Embryophyta</taxon>
        <taxon>Tracheophyta</taxon>
        <taxon>Spermatophyta</taxon>
        <taxon>Magnoliopsida</taxon>
        <taxon>eudicotyledons</taxon>
        <taxon>Gunneridae</taxon>
        <taxon>Pentapetalae</taxon>
        <taxon>rosids</taxon>
        <taxon>fabids</taxon>
        <taxon>Fabales</taxon>
        <taxon>Fabaceae</taxon>
        <taxon>Papilionoideae</taxon>
        <taxon>50 kb inversion clade</taxon>
        <taxon>NPAAA clade</taxon>
        <taxon>indigoferoid/millettioid clade</taxon>
        <taxon>Phaseoleae</taxon>
        <taxon>Flemingia</taxon>
    </lineage>
</organism>